<reference evidence="2" key="1">
    <citation type="journal article" date="2023" name="Mol. Biol. Evol.">
        <title>Third-Generation Sequencing Reveals the Adaptive Role of the Epigenome in Three Deep-Sea Polychaetes.</title>
        <authorList>
            <person name="Perez M."/>
            <person name="Aroh O."/>
            <person name="Sun Y."/>
            <person name="Lan Y."/>
            <person name="Juniper S.K."/>
            <person name="Young C.R."/>
            <person name="Angers B."/>
            <person name="Qian P.Y."/>
        </authorList>
    </citation>
    <scope>NUCLEOTIDE SEQUENCE</scope>
    <source>
        <strain evidence="2">R07B-5</strain>
    </source>
</reference>
<keyword evidence="1" id="KW-0812">Transmembrane</keyword>
<sequence>MSGPIYNNNGLRCPRGVLTNDDSHRKQCFVTVRGNATPSHDIQELQEGTFAILSPGEPFKCYCAGQASITGILQPGLSVLTVKPRCRISGQSWTLQRLYKATSTLAWKLPIITVHPFNLSTTVSHTAITKLFPAAAWKSLPVLPDVKLHTFFEMQDDDKFSDINWDGYVDNLPFLNFALLLMLFTVAGVGVYFYLGRPKFCLTGISPTPQDTPLSADTTPATDHTLPVGSAPQTLRAGDTVLLPGEPSSSFFALGSAATQSNGRHVH</sequence>
<organism evidence="2 3">
    <name type="scientific">Ridgeia piscesae</name>
    <name type="common">Tubeworm</name>
    <dbReference type="NCBI Taxonomy" id="27915"/>
    <lineage>
        <taxon>Eukaryota</taxon>
        <taxon>Metazoa</taxon>
        <taxon>Spiralia</taxon>
        <taxon>Lophotrochozoa</taxon>
        <taxon>Annelida</taxon>
        <taxon>Polychaeta</taxon>
        <taxon>Sedentaria</taxon>
        <taxon>Canalipalpata</taxon>
        <taxon>Sabellida</taxon>
        <taxon>Siboglinidae</taxon>
        <taxon>Ridgeia</taxon>
    </lineage>
</organism>
<evidence type="ECO:0000313" key="2">
    <source>
        <dbReference type="EMBL" id="KAK2155481.1"/>
    </source>
</evidence>
<dbReference type="AlphaFoldDB" id="A0AAD9JMJ5"/>
<evidence type="ECO:0000256" key="1">
    <source>
        <dbReference type="SAM" id="Phobius"/>
    </source>
</evidence>
<evidence type="ECO:0000313" key="3">
    <source>
        <dbReference type="Proteomes" id="UP001209878"/>
    </source>
</evidence>
<comment type="caution">
    <text evidence="2">The sequence shown here is derived from an EMBL/GenBank/DDBJ whole genome shotgun (WGS) entry which is preliminary data.</text>
</comment>
<keyword evidence="1" id="KW-1133">Transmembrane helix</keyword>
<keyword evidence="1" id="KW-0472">Membrane</keyword>
<protein>
    <submittedName>
        <fullName evidence="2">Uncharacterized protein</fullName>
    </submittedName>
</protein>
<dbReference type="EMBL" id="JAODUO010002069">
    <property type="protein sequence ID" value="KAK2155481.1"/>
    <property type="molecule type" value="Genomic_DNA"/>
</dbReference>
<keyword evidence="3" id="KW-1185">Reference proteome</keyword>
<name>A0AAD9JMJ5_RIDPI</name>
<gene>
    <name evidence="2" type="ORF">NP493_2071g00000</name>
</gene>
<feature type="transmembrane region" description="Helical" evidence="1">
    <location>
        <begin position="174"/>
        <end position="195"/>
    </location>
</feature>
<accession>A0AAD9JMJ5</accession>
<proteinExistence type="predicted"/>
<dbReference type="Proteomes" id="UP001209878">
    <property type="component" value="Unassembled WGS sequence"/>
</dbReference>